<dbReference type="InterPro" id="IPR045621">
    <property type="entry name" value="BPD_transp_1_N"/>
</dbReference>
<evidence type="ECO:0000313" key="9">
    <source>
        <dbReference type="EMBL" id="SIM62844.1"/>
    </source>
</evidence>
<dbReference type="RefSeq" id="WP_148689795.1">
    <property type="nucleotide sequence ID" value="NZ_LT671858.1"/>
</dbReference>
<keyword evidence="6 7" id="KW-0472">Membrane</keyword>
<organism evidence="9 10">
    <name type="scientific">Cuniculiplasma divulgatum</name>
    <dbReference type="NCBI Taxonomy" id="1673428"/>
    <lineage>
        <taxon>Archaea</taxon>
        <taxon>Methanobacteriati</taxon>
        <taxon>Thermoplasmatota</taxon>
        <taxon>Thermoplasmata</taxon>
        <taxon>Thermoplasmatales</taxon>
        <taxon>Cuniculiplasmataceae</taxon>
        <taxon>Cuniculiplasma</taxon>
    </lineage>
</organism>
<feature type="transmembrane region" description="Helical" evidence="7">
    <location>
        <begin position="142"/>
        <end position="165"/>
    </location>
</feature>
<dbReference type="Gene3D" id="1.10.3720.10">
    <property type="entry name" value="MetI-like"/>
    <property type="match status" value="1"/>
</dbReference>
<dbReference type="GeneID" id="41588332"/>
<evidence type="ECO:0000256" key="4">
    <source>
        <dbReference type="ARBA" id="ARBA00022692"/>
    </source>
</evidence>
<feature type="transmembrane region" description="Helical" evidence="7">
    <location>
        <begin position="109"/>
        <end position="130"/>
    </location>
</feature>
<dbReference type="SUPFAM" id="SSF161098">
    <property type="entry name" value="MetI-like"/>
    <property type="match status" value="1"/>
</dbReference>
<evidence type="ECO:0000313" key="10">
    <source>
        <dbReference type="Proteomes" id="UP000195607"/>
    </source>
</evidence>
<evidence type="ECO:0000256" key="5">
    <source>
        <dbReference type="ARBA" id="ARBA00022989"/>
    </source>
</evidence>
<keyword evidence="2 7" id="KW-0813">Transport</keyword>
<dbReference type="Pfam" id="PF00528">
    <property type="entry name" value="BPD_transp_1"/>
    <property type="match status" value="1"/>
</dbReference>
<keyword evidence="3" id="KW-1003">Cell membrane</keyword>
<protein>
    <submittedName>
        <fullName evidence="9">PepT family ABC transporter permease</fullName>
    </submittedName>
</protein>
<dbReference type="PANTHER" id="PTHR43163">
    <property type="entry name" value="DIPEPTIDE TRANSPORT SYSTEM PERMEASE PROTEIN DPPB-RELATED"/>
    <property type="match status" value="1"/>
</dbReference>
<comment type="subcellular location">
    <subcellularLocation>
        <location evidence="1 7">Cell membrane</location>
        <topology evidence="1 7">Multi-pass membrane protein</topology>
    </subcellularLocation>
</comment>
<dbReference type="AlphaFoldDB" id="A0A1N5UPZ3"/>
<dbReference type="InterPro" id="IPR035906">
    <property type="entry name" value="MetI-like_sf"/>
</dbReference>
<accession>A0A1N5UPZ3</accession>
<evidence type="ECO:0000256" key="1">
    <source>
        <dbReference type="ARBA" id="ARBA00004651"/>
    </source>
</evidence>
<keyword evidence="4 7" id="KW-0812">Transmembrane</keyword>
<feature type="transmembrane region" description="Helical" evidence="7">
    <location>
        <begin position="264"/>
        <end position="286"/>
    </location>
</feature>
<evidence type="ECO:0000256" key="3">
    <source>
        <dbReference type="ARBA" id="ARBA00022475"/>
    </source>
</evidence>
<sequence length="343" mass="37746">MNTNLVLYIVRRAIYAVVSLLLIITIVYLLIHAVAPNPYSLAKVYAGPGHTTKSQLDAIISEYDLKAPLEYQVLNYISNIFHGNLGFDPSYHRPEIQLIARYLPRTLELVIPALILSMFLGLFTGAFGASKRRKAGDQAVKGVYLITWASPPFLVAIVLQLFFAYDLGLLPATGLVNPLLISPPNVTGFPLLNALIAGDFTYFISLIHHMILPIIAIGLLSFGIITRLTRSSMLDSMESEYFKLGLMKGISRKRAVYTVALRNASIPIVTLLALSFGYAVAGAVVVEDIFDYHGMGWFIVYAITNLDYIAILGTTIIIAISIIIANLVADILYGILDPRVRLE</sequence>
<evidence type="ECO:0000259" key="8">
    <source>
        <dbReference type="PROSITE" id="PS50928"/>
    </source>
</evidence>
<keyword evidence="5 7" id="KW-1133">Transmembrane helix</keyword>
<dbReference type="PANTHER" id="PTHR43163:SF6">
    <property type="entry name" value="DIPEPTIDE TRANSPORT SYSTEM PERMEASE PROTEIN DPPB-RELATED"/>
    <property type="match status" value="1"/>
</dbReference>
<dbReference type="GO" id="GO:0005886">
    <property type="term" value="C:plasma membrane"/>
    <property type="evidence" value="ECO:0007669"/>
    <property type="project" value="UniProtKB-SubCell"/>
</dbReference>
<feature type="transmembrane region" description="Helical" evidence="7">
    <location>
        <begin position="200"/>
        <end position="225"/>
    </location>
</feature>
<reference evidence="9 10" key="1">
    <citation type="submission" date="2016-04" db="EMBL/GenBank/DDBJ databases">
        <authorList>
            <person name="Evans L.H."/>
            <person name="Alamgir A."/>
            <person name="Owens N."/>
            <person name="Weber N.D."/>
            <person name="Virtaneva K."/>
            <person name="Barbian K."/>
            <person name="Babar A."/>
            <person name="Rosenke K."/>
        </authorList>
    </citation>
    <scope>NUCLEOTIDE SEQUENCE [LARGE SCALE GENOMIC DNA]</scope>
    <source>
        <strain evidence="10">S5(T) (JCM 30642 \VKM B-2941)</strain>
    </source>
</reference>
<dbReference type="Proteomes" id="UP000195607">
    <property type="component" value="Chromosome I"/>
</dbReference>
<dbReference type="InterPro" id="IPR000515">
    <property type="entry name" value="MetI-like"/>
</dbReference>
<dbReference type="Pfam" id="PF19300">
    <property type="entry name" value="BPD_transp_1_N"/>
    <property type="match status" value="1"/>
</dbReference>
<feature type="domain" description="ABC transmembrane type-1" evidence="8">
    <location>
        <begin position="103"/>
        <end position="333"/>
    </location>
</feature>
<proteinExistence type="inferred from homology"/>
<feature type="transmembrane region" description="Helical" evidence="7">
    <location>
        <begin position="12"/>
        <end position="31"/>
    </location>
</feature>
<gene>
    <name evidence="9" type="ORF">CSP5_1072</name>
</gene>
<dbReference type="PROSITE" id="PS50928">
    <property type="entry name" value="ABC_TM1"/>
    <property type="match status" value="1"/>
</dbReference>
<name>A0A1N5UPZ3_9ARCH</name>
<feature type="transmembrane region" description="Helical" evidence="7">
    <location>
        <begin position="306"/>
        <end position="336"/>
    </location>
</feature>
<dbReference type="GO" id="GO:0055085">
    <property type="term" value="P:transmembrane transport"/>
    <property type="evidence" value="ECO:0007669"/>
    <property type="project" value="InterPro"/>
</dbReference>
<evidence type="ECO:0000256" key="2">
    <source>
        <dbReference type="ARBA" id="ARBA00022448"/>
    </source>
</evidence>
<evidence type="ECO:0000256" key="7">
    <source>
        <dbReference type="RuleBase" id="RU363032"/>
    </source>
</evidence>
<dbReference type="CDD" id="cd06261">
    <property type="entry name" value="TM_PBP2"/>
    <property type="match status" value="1"/>
</dbReference>
<dbReference type="EMBL" id="LT671858">
    <property type="protein sequence ID" value="SIM62844.1"/>
    <property type="molecule type" value="Genomic_DNA"/>
</dbReference>
<evidence type="ECO:0000256" key="6">
    <source>
        <dbReference type="ARBA" id="ARBA00023136"/>
    </source>
</evidence>
<comment type="similarity">
    <text evidence="7">Belongs to the binding-protein-dependent transport system permease family.</text>
</comment>